<proteinExistence type="inferred from homology"/>
<dbReference type="InterPro" id="IPR000014">
    <property type="entry name" value="PAS"/>
</dbReference>
<dbReference type="GO" id="GO:0016020">
    <property type="term" value="C:membrane"/>
    <property type="evidence" value="ECO:0007669"/>
    <property type="project" value="InterPro"/>
</dbReference>
<evidence type="ECO:0008006" key="10">
    <source>
        <dbReference type="Google" id="ProtNLM"/>
    </source>
</evidence>
<accession>A0A8J3H085</accession>
<dbReference type="InterPro" id="IPR013656">
    <property type="entry name" value="PAS_4"/>
</dbReference>
<feature type="transmembrane region" description="Helical" evidence="5">
    <location>
        <begin position="12"/>
        <end position="33"/>
    </location>
</feature>
<dbReference type="RefSeq" id="WP_189681995.1">
    <property type="nucleotide sequence ID" value="NZ_BNCJ01000017.1"/>
</dbReference>
<gene>
    <name evidence="8" type="ORF">GCM10017056_41040</name>
</gene>
<dbReference type="Gene3D" id="1.10.287.950">
    <property type="entry name" value="Methyl-accepting chemotaxis protein"/>
    <property type="match status" value="1"/>
</dbReference>
<feature type="domain" description="PAC" evidence="6">
    <location>
        <begin position="305"/>
        <end position="361"/>
    </location>
</feature>
<evidence type="ECO:0000256" key="5">
    <source>
        <dbReference type="SAM" id="Phobius"/>
    </source>
</evidence>
<name>A0A8J3H085_9RHOB</name>
<evidence type="ECO:0000259" key="6">
    <source>
        <dbReference type="PROSITE" id="PS50113"/>
    </source>
</evidence>
<comment type="similarity">
    <text evidence="2">Belongs to the methyl-accepting chemotaxis (MCP) protein family.</text>
</comment>
<dbReference type="InterPro" id="IPR000700">
    <property type="entry name" value="PAS-assoc_C"/>
</dbReference>
<keyword evidence="1" id="KW-0145">Chemotaxis</keyword>
<feature type="transmembrane region" description="Helical" evidence="5">
    <location>
        <begin position="39"/>
        <end position="62"/>
    </location>
</feature>
<dbReference type="GO" id="GO:0007165">
    <property type="term" value="P:signal transduction"/>
    <property type="evidence" value="ECO:0007669"/>
    <property type="project" value="InterPro"/>
</dbReference>
<dbReference type="AlphaFoldDB" id="A0A8J3H085"/>
<dbReference type="GO" id="GO:0006935">
    <property type="term" value="P:chemotaxis"/>
    <property type="evidence" value="ECO:0007669"/>
    <property type="project" value="UniProtKB-KW"/>
</dbReference>
<evidence type="ECO:0000256" key="2">
    <source>
        <dbReference type="ARBA" id="ARBA00029447"/>
    </source>
</evidence>
<sequence length="490" mass="52606">MNPLSPLPMAVKLPMAILALILPVVIGIGLYRAAPWWDLVLAGGVAALVALAVSALVLWAALVPVRRIGRAMGEIAEGKDAAVVPGATRRDEIGQLARGLETLCQAAVVAEAARIEAAFQRGGFRNASAAMLMVDRDFNINFMNAAMVAVFNEKIEDFRKLTGVQQARDLIGLNMDRFHAVPARVREIVSRPENLPMRAVIKVGATYFSLMIAAIPDEAGGTAGLVLEWKNESKALRDATIIAALDANSVRIEITRAGRLGWANSFVCRRLGRQVEDLLDIEVDTIMTTPAKAGETAPRLSEIAQMREVVMREVVIRIDGREIRIDATLTPMNDPQGNPAGVVMVGADVTEERNTLEAANAERARNEREQAQVVENLRQGLTRLSEGDLTARIETAFATQYEQLRQDFNGATRRLEAAIGSIALSAGSIRSDTDSISAASQSLSKRTETQAATLEETAAALDSLTGSVRTTASDGAKPAEGDRPRLRAAG</sequence>
<dbReference type="SMART" id="SM00304">
    <property type="entry name" value="HAMP"/>
    <property type="match status" value="2"/>
</dbReference>
<protein>
    <recommendedName>
        <fullName evidence="10">HAMP domain-containing protein</fullName>
    </recommendedName>
</protein>
<feature type="domain" description="HAMP" evidence="7">
    <location>
        <begin position="368"/>
        <end position="420"/>
    </location>
</feature>
<organism evidence="8 9">
    <name type="scientific">Seohaeicola zhoushanensis</name>
    <dbReference type="NCBI Taxonomy" id="1569283"/>
    <lineage>
        <taxon>Bacteria</taxon>
        <taxon>Pseudomonadati</taxon>
        <taxon>Pseudomonadota</taxon>
        <taxon>Alphaproteobacteria</taxon>
        <taxon>Rhodobacterales</taxon>
        <taxon>Roseobacteraceae</taxon>
        <taxon>Seohaeicola</taxon>
    </lineage>
</organism>
<feature type="compositionally biased region" description="Basic and acidic residues" evidence="4">
    <location>
        <begin position="477"/>
        <end position="490"/>
    </location>
</feature>
<reference evidence="8" key="1">
    <citation type="journal article" date="2014" name="Int. J. Syst. Evol. Microbiol.">
        <title>Complete genome sequence of Corynebacterium casei LMG S-19264T (=DSM 44701T), isolated from a smear-ripened cheese.</title>
        <authorList>
            <consortium name="US DOE Joint Genome Institute (JGI-PGF)"/>
            <person name="Walter F."/>
            <person name="Albersmeier A."/>
            <person name="Kalinowski J."/>
            <person name="Ruckert C."/>
        </authorList>
    </citation>
    <scope>NUCLEOTIDE SEQUENCE</scope>
    <source>
        <strain evidence="8">KCTC 42650</strain>
    </source>
</reference>
<feature type="domain" description="HAMP" evidence="7">
    <location>
        <begin position="59"/>
        <end position="112"/>
    </location>
</feature>
<dbReference type="InterPro" id="IPR035965">
    <property type="entry name" value="PAS-like_dom_sf"/>
</dbReference>
<evidence type="ECO:0000259" key="7">
    <source>
        <dbReference type="PROSITE" id="PS50885"/>
    </source>
</evidence>
<dbReference type="NCBIfam" id="TIGR00229">
    <property type="entry name" value="sensory_box"/>
    <property type="match status" value="1"/>
</dbReference>
<feature type="region of interest" description="Disordered" evidence="4">
    <location>
        <begin position="462"/>
        <end position="490"/>
    </location>
</feature>
<keyword evidence="3" id="KW-0175">Coiled coil</keyword>
<dbReference type="EMBL" id="BNCJ01000017">
    <property type="protein sequence ID" value="GHF65702.1"/>
    <property type="molecule type" value="Genomic_DNA"/>
</dbReference>
<dbReference type="Pfam" id="PF08448">
    <property type="entry name" value="PAS_4"/>
    <property type="match status" value="1"/>
</dbReference>
<keyword evidence="5" id="KW-1133">Transmembrane helix</keyword>
<keyword evidence="9" id="KW-1185">Reference proteome</keyword>
<feature type="coiled-coil region" evidence="3">
    <location>
        <begin position="349"/>
        <end position="376"/>
    </location>
</feature>
<dbReference type="Proteomes" id="UP000626220">
    <property type="component" value="Unassembled WGS sequence"/>
</dbReference>
<dbReference type="InterPro" id="IPR051310">
    <property type="entry name" value="MCP_chemotaxis"/>
</dbReference>
<dbReference type="SUPFAM" id="SSF158472">
    <property type="entry name" value="HAMP domain-like"/>
    <property type="match status" value="1"/>
</dbReference>
<keyword evidence="5" id="KW-0472">Membrane</keyword>
<evidence type="ECO:0000313" key="9">
    <source>
        <dbReference type="Proteomes" id="UP000626220"/>
    </source>
</evidence>
<comment type="caution">
    <text evidence="8">The sequence shown here is derived from an EMBL/GenBank/DDBJ whole genome shotgun (WGS) entry which is preliminary data.</text>
</comment>
<dbReference type="PANTHER" id="PTHR43531:SF11">
    <property type="entry name" value="METHYL-ACCEPTING CHEMOTAXIS PROTEIN 3"/>
    <property type="match status" value="1"/>
</dbReference>
<dbReference type="SUPFAM" id="SSF55785">
    <property type="entry name" value="PYP-like sensor domain (PAS domain)"/>
    <property type="match status" value="1"/>
</dbReference>
<dbReference type="PROSITE" id="PS50113">
    <property type="entry name" value="PAC"/>
    <property type="match status" value="1"/>
</dbReference>
<dbReference type="Gene3D" id="1.10.8.500">
    <property type="entry name" value="HAMP domain in histidine kinase"/>
    <property type="match status" value="1"/>
</dbReference>
<dbReference type="Pfam" id="PF00672">
    <property type="entry name" value="HAMP"/>
    <property type="match status" value="1"/>
</dbReference>
<dbReference type="InterPro" id="IPR003660">
    <property type="entry name" value="HAMP_dom"/>
</dbReference>
<dbReference type="CDD" id="cd06225">
    <property type="entry name" value="HAMP"/>
    <property type="match status" value="1"/>
</dbReference>
<keyword evidence="5" id="KW-0812">Transmembrane</keyword>
<evidence type="ECO:0000256" key="4">
    <source>
        <dbReference type="SAM" id="MobiDB-lite"/>
    </source>
</evidence>
<dbReference type="Gene3D" id="3.30.450.20">
    <property type="entry name" value="PAS domain"/>
    <property type="match status" value="2"/>
</dbReference>
<evidence type="ECO:0000313" key="8">
    <source>
        <dbReference type="EMBL" id="GHF65702.1"/>
    </source>
</evidence>
<dbReference type="PANTHER" id="PTHR43531">
    <property type="entry name" value="PROTEIN ICFG"/>
    <property type="match status" value="1"/>
</dbReference>
<dbReference type="PROSITE" id="PS50885">
    <property type="entry name" value="HAMP"/>
    <property type="match status" value="2"/>
</dbReference>
<evidence type="ECO:0000256" key="1">
    <source>
        <dbReference type="ARBA" id="ARBA00022500"/>
    </source>
</evidence>
<reference evidence="8" key="2">
    <citation type="submission" date="2020-09" db="EMBL/GenBank/DDBJ databases">
        <authorList>
            <person name="Sun Q."/>
            <person name="Kim S."/>
        </authorList>
    </citation>
    <scope>NUCLEOTIDE SEQUENCE</scope>
    <source>
        <strain evidence="8">KCTC 42650</strain>
    </source>
</reference>
<evidence type="ECO:0000256" key="3">
    <source>
        <dbReference type="SAM" id="Coils"/>
    </source>
</evidence>